<comment type="caution">
    <text evidence="1">The sequence shown here is derived from an EMBL/GenBank/DDBJ whole genome shotgun (WGS) entry which is preliminary data.</text>
</comment>
<evidence type="ECO:0000313" key="2">
    <source>
        <dbReference type="Proteomes" id="UP001234297"/>
    </source>
</evidence>
<gene>
    <name evidence="1" type="ORF">MRB53_032526</name>
</gene>
<accession>A0ACC2KRZ7</accession>
<organism evidence="1 2">
    <name type="scientific">Persea americana</name>
    <name type="common">Avocado</name>
    <dbReference type="NCBI Taxonomy" id="3435"/>
    <lineage>
        <taxon>Eukaryota</taxon>
        <taxon>Viridiplantae</taxon>
        <taxon>Streptophyta</taxon>
        <taxon>Embryophyta</taxon>
        <taxon>Tracheophyta</taxon>
        <taxon>Spermatophyta</taxon>
        <taxon>Magnoliopsida</taxon>
        <taxon>Magnoliidae</taxon>
        <taxon>Laurales</taxon>
        <taxon>Lauraceae</taxon>
        <taxon>Persea</taxon>
    </lineage>
</organism>
<protein>
    <submittedName>
        <fullName evidence="1">Uncharacterized protein</fullName>
    </submittedName>
</protein>
<dbReference type="Proteomes" id="UP001234297">
    <property type="component" value="Chromosome 11"/>
</dbReference>
<dbReference type="EMBL" id="CM056819">
    <property type="protein sequence ID" value="KAJ8623996.1"/>
    <property type="molecule type" value="Genomic_DNA"/>
</dbReference>
<reference evidence="1 2" key="1">
    <citation type="journal article" date="2022" name="Hortic Res">
        <title>A haplotype resolved chromosomal level avocado genome allows analysis of novel avocado genes.</title>
        <authorList>
            <person name="Nath O."/>
            <person name="Fletcher S.J."/>
            <person name="Hayward A."/>
            <person name="Shaw L.M."/>
            <person name="Masouleh A.K."/>
            <person name="Furtado A."/>
            <person name="Henry R.J."/>
            <person name="Mitter N."/>
        </authorList>
    </citation>
    <scope>NUCLEOTIDE SEQUENCE [LARGE SCALE GENOMIC DNA]</scope>
    <source>
        <strain evidence="2">cv. Hass</strain>
    </source>
</reference>
<evidence type="ECO:0000313" key="1">
    <source>
        <dbReference type="EMBL" id="KAJ8623996.1"/>
    </source>
</evidence>
<keyword evidence="2" id="KW-1185">Reference proteome</keyword>
<sequence>MFIDYSMPTVCSPKTNKIQIYGYSDGEVQGNLDQPGSSKSQEILTYLRTMRRAVAWIYTWGMSFGHGPTTYLGTQNGKHVNSWLSSLYPPDVSANAADSTTRRFFLIKLGSTKPLGRFQEPLLISQVFNSLSRTSIKEKF</sequence>
<name>A0ACC2KRZ7_PERAE</name>
<proteinExistence type="predicted"/>